<comment type="caution">
    <text evidence="2">The sequence shown here is derived from an EMBL/GenBank/DDBJ whole genome shotgun (WGS) entry which is preliminary data.</text>
</comment>
<feature type="domain" description="Protein kinase" evidence="1">
    <location>
        <begin position="1"/>
        <end position="162"/>
    </location>
</feature>
<dbReference type="AlphaFoldDB" id="A0A545WDW4"/>
<organism evidence="2 3">
    <name type="scientific">Cordyceps javanica</name>
    <dbReference type="NCBI Taxonomy" id="43265"/>
    <lineage>
        <taxon>Eukaryota</taxon>
        <taxon>Fungi</taxon>
        <taxon>Dikarya</taxon>
        <taxon>Ascomycota</taxon>
        <taxon>Pezizomycotina</taxon>
        <taxon>Sordariomycetes</taxon>
        <taxon>Hypocreomycetidae</taxon>
        <taxon>Hypocreales</taxon>
        <taxon>Cordycipitaceae</taxon>
        <taxon>Cordyceps</taxon>
    </lineage>
</organism>
<dbReference type="PROSITE" id="PS50011">
    <property type="entry name" value="PROTEIN_KINASE_DOM"/>
    <property type="match status" value="1"/>
</dbReference>
<dbReference type="InterPro" id="IPR011009">
    <property type="entry name" value="Kinase-like_dom_sf"/>
</dbReference>
<accession>A0A545WDW4</accession>
<keyword evidence="2" id="KW-0808">Transferase</keyword>
<protein>
    <submittedName>
        <fullName evidence="2">Serine/threonine-protein kinase SRPK3</fullName>
    </submittedName>
</protein>
<keyword evidence="2" id="KW-0418">Kinase</keyword>
<dbReference type="GO" id="GO:0004672">
    <property type="term" value="F:protein kinase activity"/>
    <property type="evidence" value="ECO:0007669"/>
    <property type="project" value="InterPro"/>
</dbReference>
<evidence type="ECO:0000313" key="2">
    <source>
        <dbReference type="EMBL" id="TQW01020.1"/>
    </source>
</evidence>
<name>A0A545WDW4_9HYPO</name>
<dbReference type="STRING" id="43265.A0A545WDW4"/>
<sequence>MSLKILMSAISGTTTEERILHYMANVAPLQSKRYITELLDTFELNGPNGNHKCLVFEPIGPDVNNMVEELPQFNPRKFRGKVRYPPEMAKSILKQSAQALALLYSHGVSHGDLQPGNMHFGLDNIDLVPEDALRQRDDLQPLANLTPYKNGFKIKLSDMGGT</sequence>
<keyword evidence="3" id="KW-1185">Reference proteome</keyword>
<dbReference type="OrthoDB" id="5979581at2759"/>
<evidence type="ECO:0000259" key="1">
    <source>
        <dbReference type="PROSITE" id="PS50011"/>
    </source>
</evidence>
<dbReference type="EMBL" id="SPUK01000001">
    <property type="protein sequence ID" value="TQW01020.1"/>
    <property type="molecule type" value="Genomic_DNA"/>
</dbReference>
<dbReference type="Gene3D" id="3.30.200.20">
    <property type="entry name" value="Phosphorylase Kinase, domain 1"/>
    <property type="match status" value="1"/>
</dbReference>
<dbReference type="GO" id="GO:0005524">
    <property type="term" value="F:ATP binding"/>
    <property type="evidence" value="ECO:0007669"/>
    <property type="project" value="InterPro"/>
</dbReference>
<dbReference type="SUPFAM" id="SSF56112">
    <property type="entry name" value="Protein kinase-like (PK-like)"/>
    <property type="match status" value="1"/>
</dbReference>
<gene>
    <name evidence="2" type="ORF">IF1G_00951</name>
</gene>
<evidence type="ECO:0000313" key="3">
    <source>
        <dbReference type="Proteomes" id="UP000315783"/>
    </source>
</evidence>
<dbReference type="Proteomes" id="UP000315783">
    <property type="component" value="Unassembled WGS sequence"/>
</dbReference>
<reference evidence="2 3" key="1">
    <citation type="journal article" date="2019" name="Appl. Microbiol. Biotechnol.">
        <title>Genome sequence of Isaria javanica and comparative genome analysis insights into family S53 peptidase evolution in fungal entomopathogens.</title>
        <authorList>
            <person name="Lin R."/>
            <person name="Zhang X."/>
            <person name="Xin B."/>
            <person name="Zou M."/>
            <person name="Gao Y."/>
            <person name="Qin F."/>
            <person name="Hu Q."/>
            <person name="Xie B."/>
            <person name="Cheng X."/>
        </authorList>
    </citation>
    <scope>NUCLEOTIDE SEQUENCE [LARGE SCALE GENOMIC DNA]</scope>
    <source>
        <strain evidence="2 3">IJ1G</strain>
    </source>
</reference>
<dbReference type="InterPro" id="IPR000719">
    <property type="entry name" value="Prot_kinase_dom"/>
</dbReference>
<proteinExistence type="predicted"/>
<dbReference type="Gene3D" id="1.10.510.10">
    <property type="entry name" value="Transferase(Phosphotransferase) domain 1"/>
    <property type="match status" value="1"/>
</dbReference>